<comment type="caution">
    <text evidence="2">The sequence shown here is derived from an EMBL/GenBank/DDBJ whole genome shotgun (WGS) entry which is preliminary data.</text>
</comment>
<proteinExistence type="predicted"/>
<dbReference type="EMBL" id="MU157859">
    <property type="protein sequence ID" value="KAF9527670.1"/>
    <property type="molecule type" value="Genomic_DNA"/>
</dbReference>
<protein>
    <submittedName>
        <fullName evidence="2">Uncharacterized protein</fullName>
    </submittedName>
</protein>
<organism evidence="2 3">
    <name type="scientific">Crepidotus variabilis</name>
    <dbReference type="NCBI Taxonomy" id="179855"/>
    <lineage>
        <taxon>Eukaryota</taxon>
        <taxon>Fungi</taxon>
        <taxon>Dikarya</taxon>
        <taxon>Basidiomycota</taxon>
        <taxon>Agaricomycotina</taxon>
        <taxon>Agaricomycetes</taxon>
        <taxon>Agaricomycetidae</taxon>
        <taxon>Agaricales</taxon>
        <taxon>Agaricineae</taxon>
        <taxon>Crepidotaceae</taxon>
        <taxon>Crepidotus</taxon>
    </lineage>
</organism>
<accession>A0A9P6EEP4</accession>
<feature type="chain" id="PRO_5040321320" evidence="1">
    <location>
        <begin position="26"/>
        <end position="129"/>
    </location>
</feature>
<feature type="signal peptide" evidence="1">
    <location>
        <begin position="1"/>
        <end position="25"/>
    </location>
</feature>
<reference evidence="2" key="1">
    <citation type="submission" date="2020-11" db="EMBL/GenBank/DDBJ databases">
        <authorList>
            <consortium name="DOE Joint Genome Institute"/>
            <person name="Ahrendt S."/>
            <person name="Riley R."/>
            <person name="Andreopoulos W."/>
            <person name="Labutti K."/>
            <person name="Pangilinan J."/>
            <person name="Ruiz-Duenas F.J."/>
            <person name="Barrasa J.M."/>
            <person name="Sanchez-Garcia M."/>
            <person name="Camarero S."/>
            <person name="Miyauchi S."/>
            <person name="Serrano A."/>
            <person name="Linde D."/>
            <person name="Babiker R."/>
            <person name="Drula E."/>
            <person name="Ayuso-Fernandez I."/>
            <person name="Pacheco R."/>
            <person name="Padilla G."/>
            <person name="Ferreira P."/>
            <person name="Barriuso J."/>
            <person name="Kellner H."/>
            <person name="Castanera R."/>
            <person name="Alfaro M."/>
            <person name="Ramirez L."/>
            <person name="Pisabarro A.G."/>
            <person name="Kuo A."/>
            <person name="Tritt A."/>
            <person name="Lipzen A."/>
            <person name="He G."/>
            <person name="Yan M."/>
            <person name="Ng V."/>
            <person name="Cullen D."/>
            <person name="Martin F."/>
            <person name="Rosso M.-N."/>
            <person name="Henrissat B."/>
            <person name="Hibbett D."/>
            <person name="Martinez A.T."/>
            <person name="Grigoriev I.V."/>
        </authorList>
    </citation>
    <scope>NUCLEOTIDE SEQUENCE</scope>
    <source>
        <strain evidence="2">CBS 506.95</strain>
    </source>
</reference>
<name>A0A9P6EEP4_9AGAR</name>
<evidence type="ECO:0000256" key="1">
    <source>
        <dbReference type="SAM" id="SignalP"/>
    </source>
</evidence>
<dbReference type="AlphaFoldDB" id="A0A9P6EEP4"/>
<gene>
    <name evidence="2" type="ORF">CPB83DRAFT_836456</name>
</gene>
<dbReference type="Proteomes" id="UP000807306">
    <property type="component" value="Unassembled WGS sequence"/>
</dbReference>
<keyword evidence="1" id="KW-0732">Signal</keyword>
<evidence type="ECO:0000313" key="3">
    <source>
        <dbReference type="Proteomes" id="UP000807306"/>
    </source>
</evidence>
<keyword evidence="3" id="KW-1185">Reference proteome</keyword>
<evidence type="ECO:0000313" key="2">
    <source>
        <dbReference type="EMBL" id="KAF9527670.1"/>
    </source>
</evidence>
<sequence>MAELMNRQSLTLGVSVLVALSAVSTEISMDGVKMKRRISKPSRRHLQMGIPSSVTLMRGDLGIVDKVPLGAGPGRSVGIAAQTWIHLHEWVPKREKMQASRERRPQVDVLVLFGRSGRWGLVLGHADDE</sequence>